<dbReference type="CDD" id="cd03230">
    <property type="entry name" value="ABC_DR_subfamily_A"/>
    <property type="match status" value="1"/>
</dbReference>
<sequence length="318" mass="34308">MDVTTTEAPIVQVSGLRKKYGSFLALDEVSLAVGRGEIFGLLGRNGAGKTTALDIICGLVKPTAGKVEVFGTDVRRHGRRVRRRIGYVPQDNTVYLPMTVRQNLRFSAIVRGMSGAAAGRRAAEVMERLGLGHIADRGGAHLSGGERRRLSIGMGIVHAPPLMVLDEPSTGVDIDSRQAIHHLLRELRGEGSTLLYTTHHLDEAESLCDRVAVLDAGKVLATADVKSFVAEYGSPYCEIVSDHTDAVTRLLREALPEARIMLHGRRIRVGAEEAEQVATVVRVLGASNLPVKDVRAVPVSLENAFLQAIERHPAAAAR</sequence>
<dbReference type="InterPro" id="IPR003439">
    <property type="entry name" value="ABC_transporter-like_ATP-bd"/>
</dbReference>
<keyword evidence="4" id="KW-0547">Nucleotide-binding</keyword>
<dbReference type="SMART" id="SM00382">
    <property type="entry name" value="AAA"/>
    <property type="match status" value="1"/>
</dbReference>
<dbReference type="InterPro" id="IPR027417">
    <property type="entry name" value="P-loop_NTPase"/>
</dbReference>
<dbReference type="PROSITE" id="PS00211">
    <property type="entry name" value="ABC_TRANSPORTER_1"/>
    <property type="match status" value="1"/>
</dbReference>
<evidence type="ECO:0000256" key="3">
    <source>
        <dbReference type="ARBA" id="ARBA00022448"/>
    </source>
</evidence>
<protein>
    <submittedName>
        <fullName evidence="8">ATP-binding cassette domain-containing protein</fullName>
    </submittedName>
</protein>
<dbReference type="InterPro" id="IPR017871">
    <property type="entry name" value="ABC_transporter-like_CS"/>
</dbReference>
<comment type="subcellular location">
    <subcellularLocation>
        <location evidence="1">Cell membrane</location>
        <topology evidence="1">Peripheral membrane protein</topology>
    </subcellularLocation>
</comment>
<dbReference type="GO" id="GO:0005886">
    <property type="term" value="C:plasma membrane"/>
    <property type="evidence" value="ECO:0007669"/>
    <property type="project" value="UniProtKB-SubCell"/>
</dbReference>
<dbReference type="Proteomes" id="UP000501705">
    <property type="component" value="Chromosome"/>
</dbReference>
<dbReference type="EMBL" id="CP046171">
    <property type="protein sequence ID" value="QIS03815.1"/>
    <property type="molecule type" value="Genomic_DNA"/>
</dbReference>
<dbReference type="PROSITE" id="PS50893">
    <property type="entry name" value="ABC_TRANSPORTER_2"/>
    <property type="match status" value="1"/>
</dbReference>
<dbReference type="GO" id="GO:0005524">
    <property type="term" value="F:ATP binding"/>
    <property type="evidence" value="ECO:0007669"/>
    <property type="project" value="UniProtKB-KW"/>
</dbReference>
<gene>
    <name evidence="8" type="ORF">F5X71_17125</name>
</gene>
<feature type="domain" description="ABC transporter" evidence="7">
    <location>
        <begin position="11"/>
        <end position="241"/>
    </location>
</feature>
<keyword evidence="5 8" id="KW-0067">ATP-binding</keyword>
<keyword evidence="3" id="KW-0813">Transport</keyword>
<dbReference type="InterPro" id="IPR050763">
    <property type="entry name" value="ABC_transporter_ATP-binding"/>
</dbReference>
<dbReference type="Gene3D" id="3.40.50.300">
    <property type="entry name" value="P-loop containing nucleotide triphosphate hydrolases"/>
    <property type="match status" value="1"/>
</dbReference>
<evidence type="ECO:0000256" key="2">
    <source>
        <dbReference type="ARBA" id="ARBA00005417"/>
    </source>
</evidence>
<evidence type="ECO:0000256" key="1">
    <source>
        <dbReference type="ARBA" id="ARBA00004202"/>
    </source>
</evidence>
<name>A0A6G9XSD1_NOCBR</name>
<evidence type="ECO:0000256" key="4">
    <source>
        <dbReference type="ARBA" id="ARBA00022741"/>
    </source>
</evidence>
<evidence type="ECO:0000313" key="8">
    <source>
        <dbReference type="EMBL" id="QIS03815.1"/>
    </source>
</evidence>
<dbReference type="AlphaFoldDB" id="A0A6G9XSD1"/>
<organism evidence="8 9">
    <name type="scientific">Nocardia brasiliensis</name>
    <dbReference type="NCBI Taxonomy" id="37326"/>
    <lineage>
        <taxon>Bacteria</taxon>
        <taxon>Bacillati</taxon>
        <taxon>Actinomycetota</taxon>
        <taxon>Actinomycetes</taxon>
        <taxon>Mycobacteriales</taxon>
        <taxon>Nocardiaceae</taxon>
        <taxon>Nocardia</taxon>
    </lineage>
</organism>
<proteinExistence type="inferred from homology"/>
<dbReference type="PANTHER" id="PTHR42711:SF5">
    <property type="entry name" value="ABC TRANSPORTER ATP-BINDING PROTEIN NATA"/>
    <property type="match status" value="1"/>
</dbReference>
<accession>A0A6G9XSD1</accession>
<dbReference type="SUPFAM" id="SSF52540">
    <property type="entry name" value="P-loop containing nucleoside triphosphate hydrolases"/>
    <property type="match status" value="1"/>
</dbReference>
<dbReference type="InterPro" id="IPR003593">
    <property type="entry name" value="AAA+_ATPase"/>
</dbReference>
<keyword evidence="6" id="KW-0046">Antibiotic resistance</keyword>
<reference evidence="8 9" key="1">
    <citation type="journal article" date="2019" name="ACS Chem. Biol.">
        <title>Identification and Mobilization of a Cryptic Antibiotic Biosynthesis Gene Locus from a Human-Pathogenic Nocardia Isolate.</title>
        <authorList>
            <person name="Herisse M."/>
            <person name="Ishida K."/>
            <person name="Porter J.L."/>
            <person name="Howden B."/>
            <person name="Hertweck C."/>
            <person name="Stinear T.P."/>
            <person name="Pidot S.J."/>
        </authorList>
    </citation>
    <scope>NUCLEOTIDE SEQUENCE [LARGE SCALE GENOMIC DNA]</scope>
    <source>
        <strain evidence="8 9">AUSMDU00024985</strain>
    </source>
</reference>
<evidence type="ECO:0000256" key="6">
    <source>
        <dbReference type="ARBA" id="ARBA00023251"/>
    </source>
</evidence>
<dbReference type="GO" id="GO:0016887">
    <property type="term" value="F:ATP hydrolysis activity"/>
    <property type="evidence" value="ECO:0007669"/>
    <property type="project" value="InterPro"/>
</dbReference>
<dbReference type="Pfam" id="PF00005">
    <property type="entry name" value="ABC_tran"/>
    <property type="match status" value="1"/>
</dbReference>
<dbReference type="PANTHER" id="PTHR42711">
    <property type="entry name" value="ABC TRANSPORTER ATP-BINDING PROTEIN"/>
    <property type="match status" value="1"/>
</dbReference>
<evidence type="ECO:0000313" key="9">
    <source>
        <dbReference type="Proteomes" id="UP000501705"/>
    </source>
</evidence>
<evidence type="ECO:0000256" key="5">
    <source>
        <dbReference type="ARBA" id="ARBA00022840"/>
    </source>
</evidence>
<dbReference type="GO" id="GO:0046677">
    <property type="term" value="P:response to antibiotic"/>
    <property type="evidence" value="ECO:0007669"/>
    <property type="project" value="UniProtKB-KW"/>
</dbReference>
<evidence type="ECO:0000259" key="7">
    <source>
        <dbReference type="PROSITE" id="PS50893"/>
    </source>
</evidence>
<comment type="similarity">
    <text evidence="2">Belongs to the ABC transporter superfamily.</text>
</comment>